<evidence type="ECO:0000256" key="2">
    <source>
        <dbReference type="ARBA" id="ARBA00006344"/>
    </source>
</evidence>
<dbReference type="GO" id="GO:0015031">
    <property type="term" value="P:protein transport"/>
    <property type="evidence" value="ECO:0007669"/>
    <property type="project" value="UniProtKB-KW"/>
</dbReference>
<reference evidence="15" key="1">
    <citation type="submission" date="2020-04" db="EMBL/GenBank/DDBJ databases">
        <authorList>
            <person name="Neveu A P."/>
        </authorList>
    </citation>
    <scope>NUCLEOTIDE SEQUENCE</scope>
    <source>
        <tissue evidence="15">Whole embryo</tissue>
    </source>
</reference>
<dbReference type="CDD" id="cd07521">
    <property type="entry name" value="HAD_FCP1-like"/>
    <property type="match status" value="1"/>
</dbReference>
<name>A0A6F9DVR7_9ASCI</name>
<evidence type="ECO:0000256" key="1">
    <source>
        <dbReference type="ARBA" id="ARBA00004434"/>
    </source>
</evidence>
<evidence type="ECO:0000256" key="3">
    <source>
        <dbReference type="ARBA" id="ARBA00022448"/>
    </source>
</evidence>
<keyword evidence="3 12" id="KW-0813">Transport</keyword>
<dbReference type="InterPro" id="IPR023214">
    <property type="entry name" value="HAD_sf"/>
</dbReference>
<gene>
    <name evidence="15" type="primary">Timm50</name>
</gene>
<keyword evidence="10 12" id="KW-0496">Mitochondrion</keyword>
<protein>
    <recommendedName>
        <fullName evidence="12">Mitochondrial import inner membrane translocase subunit TIM50</fullName>
    </recommendedName>
</protein>
<evidence type="ECO:0000313" key="15">
    <source>
        <dbReference type="EMBL" id="CAB3266965.1"/>
    </source>
</evidence>
<dbReference type="Pfam" id="PF03031">
    <property type="entry name" value="NIF"/>
    <property type="match status" value="1"/>
</dbReference>
<dbReference type="FunFam" id="3.40.50.1000:FF:000019">
    <property type="entry name" value="Mitochondrial import inner membrane translocase subunit TIM50"/>
    <property type="match status" value="1"/>
</dbReference>
<feature type="domain" description="FCP1 homology" evidence="14">
    <location>
        <begin position="236"/>
        <end position="396"/>
    </location>
</feature>
<dbReference type="PROSITE" id="PS50969">
    <property type="entry name" value="FCP1"/>
    <property type="match status" value="1"/>
</dbReference>
<keyword evidence="5" id="KW-0999">Mitochondrion inner membrane</keyword>
<dbReference type="SUPFAM" id="SSF56784">
    <property type="entry name" value="HAD-like"/>
    <property type="match status" value="1"/>
</dbReference>
<evidence type="ECO:0000256" key="12">
    <source>
        <dbReference type="RuleBase" id="RU365079"/>
    </source>
</evidence>
<keyword evidence="4" id="KW-0812">Transmembrane</keyword>
<feature type="region of interest" description="Disordered" evidence="13">
    <location>
        <begin position="125"/>
        <end position="146"/>
    </location>
</feature>
<dbReference type="Gene3D" id="3.40.50.1000">
    <property type="entry name" value="HAD superfamily/HAD-like"/>
    <property type="match status" value="1"/>
</dbReference>
<dbReference type="InterPro" id="IPR004274">
    <property type="entry name" value="FCP1_dom"/>
</dbReference>
<evidence type="ECO:0000256" key="10">
    <source>
        <dbReference type="ARBA" id="ARBA00023128"/>
    </source>
</evidence>
<keyword evidence="11" id="KW-0472">Membrane</keyword>
<evidence type="ECO:0000259" key="14">
    <source>
        <dbReference type="PROSITE" id="PS50969"/>
    </source>
</evidence>
<dbReference type="AlphaFoldDB" id="A0A6F9DVR7"/>
<keyword evidence="8" id="KW-1133">Transmembrane helix</keyword>
<dbReference type="GO" id="GO:0005744">
    <property type="term" value="C:TIM23 mitochondrial import inner membrane translocase complex"/>
    <property type="evidence" value="ECO:0007669"/>
    <property type="project" value="UniProtKB-UniRule"/>
</dbReference>
<evidence type="ECO:0000256" key="11">
    <source>
        <dbReference type="ARBA" id="ARBA00023136"/>
    </source>
</evidence>
<comment type="subunit">
    <text evidence="12">Component of the TIM23 complex.</text>
</comment>
<dbReference type="EMBL" id="LR791103">
    <property type="protein sequence ID" value="CAB3266965.1"/>
    <property type="molecule type" value="mRNA"/>
</dbReference>
<comment type="subcellular location">
    <subcellularLocation>
        <location evidence="1 12">Mitochondrion inner membrane</location>
        <topology evidence="1 12">Single-pass membrane protein</topology>
    </subcellularLocation>
</comment>
<evidence type="ECO:0000256" key="9">
    <source>
        <dbReference type="ARBA" id="ARBA00023010"/>
    </source>
</evidence>
<keyword evidence="7 12" id="KW-0809">Transit peptide</keyword>
<evidence type="ECO:0000256" key="8">
    <source>
        <dbReference type="ARBA" id="ARBA00022989"/>
    </source>
</evidence>
<dbReference type="SMART" id="SM00577">
    <property type="entry name" value="CPDc"/>
    <property type="match status" value="1"/>
</dbReference>
<evidence type="ECO:0000256" key="5">
    <source>
        <dbReference type="ARBA" id="ARBA00022792"/>
    </source>
</evidence>
<evidence type="ECO:0000256" key="4">
    <source>
        <dbReference type="ARBA" id="ARBA00022692"/>
    </source>
</evidence>
<dbReference type="InterPro" id="IPR036412">
    <property type="entry name" value="HAD-like_sf"/>
</dbReference>
<organism evidence="15">
    <name type="scientific">Phallusia mammillata</name>
    <dbReference type="NCBI Taxonomy" id="59560"/>
    <lineage>
        <taxon>Eukaryota</taxon>
        <taxon>Metazoa</taxon>
        <taxon>Chordata</taxon>
        <taxon>Tunicata</taxon>
        <taxon>Ascidiacea</taxon>
        <taxon>Phlebobranchia</taxon>
        <taxon>Ascidiidae</taxon>
        <taxon>Phallusia</taxon>
    </lineage>
</organism>
<evidence type="ECO:0000256" key="7">
    <source>
        <dbReference type="ARBA" id="ARBA00022946"/>
    </source>
</evidence>
<keyword evidence="9 12" id="KW-0811">Translocation</keyword>
<evidence type="ECO:0000256" key="6">
    <source>
        <dbReference type="ARBA" id="ARBA00022927"/>
    </source>
</evidence>
<keyword evidence="6 12" id="KW-0653">Protein transport</keyword>
<dbReference type="PANTHER" id="PTHR12210">
    <property type="entry name" value="DULLARD PROTEIN PHOSPHATASE"/>
    <property type="match status" value="1"/>
</dbReference>
<evidence type="ECO:0000256" key="13">
    <source>
        <dbReference type="SAM" id="MobiDB-lite"/>
    </source>
</evidence>
<proteinExistence type="evidence at transcript level"/>
<accession>A0A6F9DVR7</accession>
<dbReference type="InterPro" id="IPR050365">
    <property type="entry name" value="TIM50"/>
</dbReference>
<comment type="function">
    <text evidence="12">Essential component of the TIM23 complex, a complex that mediates the translocation of transit peptide-containing proteins across the mitochondrial inner membrane.</text>
</comment>
<comment type="similarity">
    <text evidence="2 12">Belongs to the TIM50 family.</text>
</comment>
<sequence>MATRLWTKGVLWKNCLKTNLGRECSQKDNHCSSFSSTPVQKSTVSFTKQTCRKGRTEQFEFSTLLDQVKPWFGSSALTFMPTRNLLSGISSENRLIFDNTIRSYSTENTREEEKPTILKEMFDANKEQSEEARIPTSENAEKADEKKEEESAFLKNQRYAKWFLLGSVVIVTPFFVLRNGQPKHDELGIEIKDEYSSMPVVLAYLRRAWSEMKMVKKDIVEPSSKKLLPDPLAEPYYQPPYTLVVELMDVFLRPVYDSVTGWRFKKRPGIDYFLSQVGMPMFEIVIFTRETGMTAYPLIDAMDSKGYIMYRLFRDAARYKSGFSVGNILQGEIPKLDPYYQKDLRYLNRDLSKVIIVDCDKRAFEKQPENGLCLEKWDGSTNDSTLFDLASFLTTIATNEVDDVRPVLKHYSTFSRPLEAFKQAQVRMQVKKFSSHFCSISYICNHFTCTIDLKTCIFELFLRRICD</sequence>